<reference evidence="2 3" key="2">
    <citation type="journal article" date="2014" name="Genome Announc.">
        <title>Complete Genome Sequence of Methanoregula formicica SMSPT, a Mesophilic Hydrogenotrophic Methanogen Isolated from a Methanogenic Upflow Anaerobic Sludge Blanket Reactor.</title>
        <authorList>
            <person name="Yamamoto K."/>
            <person name="Tamaki H."/>
            <person name="Cadillo-Quiroz H."/>
            <person name="Imachi H."/>
            <person name="Kyrpides N."/>
            <person name="Woyke T."/>
            <person name="Goodwin L."/>
            <person name="Zinder S.H."/>
            <person name="Kamagata Y."/>
            <person name="Liu W.T."/>
        </authorList>
    </citation>
    <scope>NUCLEOTIDE SEQUENCE [LARGE SCALE GENOMIC DNA]</scope>
    <source>
        <strain evidence="3">DSM 22288 / NBRC 105244 / SMSP</strain>
    </source>
</reference>
<proteinExistence type="predicted"/>
<feature type="transmembrane region" description="Helical" evidence="1">
    <location>
        <begin position="6"/>
        <end position="27"/>
    </location>
</feature>
<dbReference type="AlphaFoldDB" id="L0HGU7"/>
<keyword evidence="1" id="KW-1133">Transmembrane helix</keyword>
<protein>
    <submittedName>
        <fullName evidence="2">Uncharacterized protein</fullName>
    </submittedName>
</protein>
<name>L0HGU7_METFS</name>
<keyword evidence="3" id="KW-1185">Reference proteome</keyword>
<feature type="transmembrane region" description="Helical" evidence="1">
    <location>
        <begin position="34"/>
        <end position="58"/>
    </location>
</feature>
<keyword evidence="1" id="KW-0472">Membrane</keyword>
<accession>L0HGU7</accession>
<keyword evidence="1" id="KW-0812">Transmembrane</keyword>
<dbReference type="EMBL" id="CP003167">
    <property type="protein sequence ID" value="AGB03220.1"/>
    <property type="molecule type" value="Genomic_DNA"/>
</dbReference>
<evidence type="ECO:0000313" key="2">
    <source>
        <dbReference type="EMBL" id="AGB03220.1"/>
    </source>
</evidence>
<dbReference type="InParanoid" id="L0HGU7"/>
<dbReference type="RefSeq" id="WP_015286183.1">
    <property type="nucleotide sequence ID" value="NC_019943.1"/>
</dbReference>
<sequence precursor="true">MVLQLLSIPFVNLVLCIVIVILGFLCFKKSGERLPAFIGAAFGLFGISHAATIAGLAASLELPLIVIRTLAYVLVIVALWLNLKSTLMQKETRQAWVDYFRGETAPDEKK</sequence>
<feature type="transmembrane region" description="Helical" evidence="1">
    <location>
        <begin position="64"/>
        <end position="83"/>
    </location>
</feature>
<dbReference type="Proteomes" id="UP000010824">
    <property type="component" value="Chromosome"/>
</dbReference>
<dbReference type="HOGENOM" id="CLU_2165264_0_0_2"/>
<dbReference type="OrthoDB" id="69326at2157"/>
<reference evidence="3" key="1">
    <citation type="submission" date="2011-12" db="EMBL/GenBank/DDBJ databases">
        <title>Complete sequence of Methanoregula formicicum SMSP.</title>
        <authorList>
            <person name="Lucas S."/>
            <person name="Han J."/>
            <person name="Lapidus A."/>
            <person name="Cheng J.-F."/>
            <person name="Goodwin L."/>
            <person name="Pitluck S."/>
            <person name="Peters L."/>
            <person name="Ovchinnikova G."/>
            <person name="Teshima H."/>
            <person name="Detter J.C."/>
            <person name="Han C."/>
            <person name="Tapia R."/>
            <person name="Land M."/>
            <person name="Hauser L."/>
            <person name="Kyrpides N."/>
            <person name="Ivanova N."/>
            <person name="Pagani I."/>
            <person name="Imachi H."/>
            <person name="Tamaki H."/>
            <person name="Sekiguchi Y."/>
            <person name="Kamagata Y."/>
            <person name="Cadillo-Quiroz H."/>
            <person name="Zinder S."/>
            <person name="Liu W.-T."/>
            <person name="Woyke T."/>
        </authorList>
    </citation>
    <scope>NUCLEOTIDE SEQUENCE [LARGE SCALE GENOMIC DNA]</scope>
    <source>
        <strain evidence="3">DSM 22288 / NBRC 105244 / SMSP</strain>
    </source>
</reference>
<organism evidence="2 3">
    <name type="scientific">Methanoregula formicica (strain DSM 22288 / NBRC 105244 / SMSP)</name>
    <dbReference type="NCBI Taxonomy" id="593750"/>
    <lineage>
        <taxon>Archaea</taxon>
        <taxon>Methanobacteriati</taxon>
        <taxon>Methanobacteriota</taxon>
        <taxon>Stenosarchaea group</taxon>
        <taxon>Methanomicrobia</taxon>
        <taxon>Methanomicrobiales</taxon>
        <taxon>Methanoregulaceae</taxon>
        <taxon>Methanoregula</taxon>
    </lineage>
</organism>
<evidence type="ECO:0000313" key="3">
    <source>
        <dbReference type="Proteomes" id="UP000010824"/>
    </source>
</evidence>
<dbReference type="KEGG" id="mfo:Metfor_2214"/>
<gene>
    <name evidence="2" type="ordered locus">Metfor_2214</name>
</gene>
<evidence type="ECO:0000256" key="1">
    <source>
        <dbReference type="SAM" id="Phobius"/>
    </source>
</evidence>
<dbReference type="GeneID" id="14309606"/>
<dbReference type="eggNOG" id="arCOG10450">
    <property type="taxonomic scope" value="Archaea"/>
</dbReference>